<name>A0A831TIM4_9BACT</name>
<evidence type="ECO:0000256" key="1">
    <source>
        <dbReference type="SAM" id="MobiDB-lite"/>
    </source>
</evidence>
<organism evidence="2">
    <name type="scientific">Thermorudis peleae</name>
    <dbReference type="NCBI Taxonomy" id="1382356"/>
    <lineage>
        <taxon>Bacteria</taxon>
        <taxon>Pseudomonadati</taxon>
        <taxon>Thermomicrobiota</taxon>
        <taxon>Thermomicrobia</taxon>
        <taxon>Thermomicrobia incertae sedis</taxon>
        <taxon>Thermorudis</taxon>
    </lineage>
</organism>
<dbReference type="SUPFAM" id="SSF53335">
    <property type="entry name" value="S-adenosyl-L-methionine-dependent methyltransferases"/>
    <property type="match status" value="1"/>
</dbReference>
<dbReference type="InterPro" id="IPR029063">
    <property type="entry name" value="SAM-dependent_MTases_sf"/>
</dbReference>
<evidence type="ECO:0008006" key="3">
    <source>
        <dbReference type="Google" id="ProtNLM"/>
    </source>
</evidence>
<proteinExistence type="predicted"/>
<protein>
    <recommendedName>
        <fullName evidence="3">Methyltransferase domain-containing protein</fullName>
    </recommendedName>
</protein>
<evidence type="ECO:0000313" key="2">
    <source>
        <dbReference type="EMBL" id="HEG92764.1"/>
    </source>
</evidence>
<dbReference type="EMBL" id="DSIY01000355">
    <property type="protein sequence ID" value="HEG92764.1"/>
    <property type="molecule type" value="Genomic_DNA"/>
</dbReference>
<dbReference type="Gene3D" id="3.40.50.150">
    <property type="entry name" value="Vaccinia Virus protein VP39"/>
    <property type="match status" value="1"/>
</dbReference>
<accession>A0A831TIM4</accession>
<reference evidence="2" key="1">
    <citation type="journal article" date="2020" name="mSystems">
        <title>Genome- and Community-Level Interaction Insights into Carbon Utilization and Element Cycling Functions of Hydrothermarchaeota in Hydrothermal Sediment.</title>
        <authorList>
            <person name="Zhou Z."/>
            <person name="Liu Y."/>
            <person name="Xu W."/>
            <person name="Pan J."/>
            <person name="Luo Z.H."/>
            <person name="Li M."/>
        </authorList>
    </citation>
    <scope>NUCLEOTIDE SEQUENCE [LARGE SCALE GENOMIC DNA]</scope>
    <source>
        <strain evidence="2">SpSt-210</strain>
    </source>
</reference>
<dbReference type="AlphaFoldDB" id="A0A831TIM4"/>
<comment type="caution">
    <text evidence="2">The sequence shown here is derived from an EMBL/GenBank/DDBJ whole genome shotgun (WGS) entry which is preliminary data.</text>
</comment>
<gene>
    <name evidence="2" type="ORF">ENP34_15210</name>
</gene>
<feature type="region of interest" description="Disordered" evidence="1">
    <location>
        <begin position="75"/>
        <end position="109"/>
    </location>
</feature>
<sequence length="109" mass="12044">MVLEPTPRPELARIRAYYDETWLESRLLWLNPRNGAIHFGYWDERTRSHSESLVNMNRALASRIGIQPGQRVLDAGCSAGSPAGPSPTWQRPPSGCSGPRAPGSRTSES</sequence>